<feature type="chain" id="PRO_5007747851" description="Lysophospholipase" evidence="10">
    <location>
        <begin position="19"/>
        <end position="641"/>
    </location>
</feature>
<evidence type="ECO:0000259" key="11">
    <source>
        <dbReference type="PROSITE" id="PS51210"/>
    </source>
</evidence>
<dbReference type="AlphaFoldDB" id="A0A162I7V3"/>
<comment type="similarity">
    <text evidence="1 10">Belongs to the lysophospholipase family.</text>
</comment>
<sequence>MRVDLGTLLLTAAAGVVSAPTSDSTDLVAFDARALPNAPDGYAPKAVKCPSNRPSIRSGLKLSENESKWLDKRRSKATDSLRSFLDRVKIDGFDATKYIDSHKNNKSAIPNVAIAASGGGYRAMLNGAGALSAFDDRTPNATSKGQLGGLLQSATYVAGLSGGSWLVGSVFLNNFTAIHDLQRSEDVWDLSRTILQGPTDHSFFLLTFKDNVEYLYHLKKQIDTKRDANFSLALTDLWGRALAYQMINDTTGQGGLDFTWSSIAEMDNFKNGETPMPLVVADSRNPNETLVTGNSTVFEFNPWEFGTFDPTILGFIPLEYLGSKFNAGELPDNESCIRGFDNAGYVMGTSATLFNAFAQNIGRLGVGKKTEDALKSILEAFDEAQDDIAPYKPNPFYHYANKTNPFADHEQLTMVDGGEDGQNIPLHPLIQPERHVDVIFAVDSSADTDHSWPNGTAMIAAYERTTNEKFISNGTAFPAVPDSDTFVNNGLNQRPTFFGCDVKNQSSITPLIVYLPNAPVTYLSNASTFDLKYEDDRRDDIILNGYNVATRGNGTLDSNWGQCVSCAILSRSFARTNTNVPDACKQCFQKYCWDGKTNTTKPSEYSPDVMIQTAADNGATKMGMSVFGLVAGVLALLPTLM</sequence>
<dbReference type="GO" id="GO:0005783">
    <property type="term" value="C:endoplasmic reticulum"/>
    <property type="evidence" value="ECO:0007669"/>
    <property type="project" value="TreeGrafter"/>
</dbReference>
<dbReference type="InterPro" id="IPR016035">
    <property type="entry name" value="Acyl_Trfase/lysoPLipase"/>
</dbReference>
<dbReference type="GO" id="GO:0046475">
    <property type="term" value="P:glycerophospholipid catabolic process"/>
    <property type="evidence" value="ECO:0007669"/>
    <property type="project" value="TreeGrafter"/>
</dbReference>
<name>A0A162I7V3_9EURO</name>
<dbReference type="Pfam" id="PF01735">
    <property type="entry name" value="PLA2_B"/>
    <property type="match status" value="1"/>
</dbReference>
<comment type="caution">
    <text evidence="12">The sequence shown here is derived from an EMBL/GenBank/DDBJ whole genome shotgun (WGS) entry which is preliminary data.</text>
</comment>
<evidence type="ECO:0000256" key="10">
    <source>
        <dbReference type="RuleBase" id="RU362103"/>
    </source>
</evidence>
<dbReference type="EMBL" id="AZGZ01000019">
    <property type="protein sequence ID" value="KZZ89793.1"/>
    <property type="molecule type" value="Genomic_DNA"/>
</dbReference>
<evidence type="ECO:0000256" key="3">
    <source>
        <dbReference type="ARBA" id="ARBA00022729"/>
    </source>
</evidence>
<dbReference type="Proteomes" id="UP000242877">
    <property type="component" value="Unassembled WGS sequence"/>
</dbReference>
<dbReference type="OrthoDB" id="4084751at2759"/>
<keyword evidence="3 10" id="KW-0732">Signal</keyword>
<dbReference type="PANTHER" id="PTHR10728:SF33">
    <property type="entry name" value="LYSOPHOSPHOLIPASE 1-RELATED"/>
    <property type="match status" value="1"/>
</dbReference>
<evidence type="ECO:0000313" key="13">
    <source>
        <dbReference type="Proteomes" id="UP000242877"/>
    </source>
</evidence>
<dbReference type="FunFam" id="3.40.1090.10:FF:000010">
    <property type="entry name" value="Lysophospholipase"/>
    <property type="match status" value="1"/>
</dbReference>
<evidence type="ECO:0000256" key="1">
    <source>
        <dbReference type="ARBA" id="ARBA00008780"/>
    </source>
</evidence>
<protein>
    <recommendedName>
        <fullName evidence="2 10">Lysophospholipase</fullName>
        <ecNumber evidence="2 10">3.1.1.5</ecNumber>
    </recommendedName>
</protein>
<evidence type="ECO:0000256" key="2">
    <source>
        <dbReference type="ARBA" id="ARBA00013274"/>
    </source>
</evidence>
<dbReference type="InterPro" id="IPR002642">
    <property type="entry name" value="LysoPLipase_cat_dom"/>
</dbReference>
<dbReference type="GO" id="GO:0005829">
    <property type="term" value="C:cytosol"/>
    <property type="evidence" value="ECO:0007669"/>
    <property type="project" value="TreeGrafter"/>
</dbReference>
<keyword evidence="7" id="KW-0325">Glycoprotein</keyword>
<dbReference type="EC" id="3.1.1.5" evidence="2 10"/>
<proteinExistence type="inferred from homology"/>
<organism evidence="12 13">
    <name type="scientific">Ascosphaera apis ARSEF 7405</name>
    <dbReference type="NCBI Taxonomy" id="392613"/>
    <lineage>
        <taxon>Eukaryota</taxon>
        <taxon>Fungi</taxon>
        <taxon>Dikarya</taxon>
        <taxon>Ascomycota</taxon>
        <taxon>Pezizomycotina</taxon>
        <taxon>Eurotiomycetes</taxon>
        <taxon>Eurotiomycetidae</taxon>
        <taxon>Onygenales</taxon>
        <taxon>Ascosphaeraceae</taxon>
        <taxon>Ascosphaera</taxon>
    </lineage>
</organism>
<accession>A0A162I7V3</accession>
<evidence type="ECO:0000313" key="12">
    <source>
        <dbReference type="EMBL" id="KZZ89793.1"/>
    </source>
</evidence>
<dbReference type="PROSITE" id="PS51210">
    <property type="entry name" value="PLA2C"/>
    <property type="match status" value="1"/>
</dbReference>
<keyword evidence="5 9" id="KW-0442">Lipid degradation</keyword>
<feature type="domain" description="PLA2c" evidence="11">
    <location>
        <begin position="48"/>
        <end position="598"/>
    </location>
</feature>
<evidence type="ECO:0000256" key="5">
    <source>
        <dbReference type="ARBA" id="ARBA00022963"/>
    </source>
</evidence>
<dbReference type="GO" id="GO:0004623">
    <property type="term" value="F:phospholipase A2 activity"/>
    <property type="evidence" value="ECO:0007669"/>
    <property type="project" value="TreeGrafter"/>
</dbReference>
<gene>
    <name evidence="12" type="ORF">AAP_04144</name>
</gene>
<dbReference type="PANTHER" id="PTHR10728">
    <property type="entry name" value="CYTOSOLIC PHOSPHOLIPASE A2"/>
    <property type="match status" value="1"/>
</dbReference>
<comment type="catalytic activity">
    <reaction evidence="8 10">
        <text>a 1-acyl-sn-glycero-3-phosphocholine + H2O = sn-glycerol 3-phosphocholine + a fatty acid + H(+)</text>
        <dbReference type="Rhea" id="RHEA:15177"/>
        <dbReference type="ChEBI" id="CHEBI:15377"/>
        <dbReference type="ChEBI" id="CHEBI:15378"/>
        <dbReference type="ChEBI" id="CHEBI:16870"/>
        <dbReference type="ChEBI" id="CHEBI:28868"/>
        <dbReference type="ChEBI" id="CHEBI:58168"/>
        <dbReference type="EC" id="3.1.1.5"/>
    </reaction>
</comment>
<evidence type="ECO:0000256" key="6">
    <source>
        <dbReference type="ARBA" id="ARBA00023098"/>
    </source>
</evidence>
<evidence type="ECO:0000256" key="8">
    <source>
        <dbReference type="ARBA" id="ARBA00049531"/>
    </source>
</evidence>
<keyword evidence="4 9" id="KW-0378">Hydrolase</keyword>
<dbReference type="SMART" id="SM00022">
    <property type="entry name" value="PLAc"/>
    <property type="match status" value="1"/>
</dbReference>
<dbReference type="Gene3D" id="3.40.1090.10">
    <property type="entry name" value="Cytosolic phospholipase A2 catalytic domain"/>
    <property type="match status" value="1"/>
</dbReference>
<feature type="signal peptide" evidence="10">
    <location>
        <begin position="1"/>
        <end position="18"/>
    </location>
</feature>
<keyword evidence="13" id="KW-1185">Reference proteome</keyword>
<evidence type="ECO:0000256" key="4">
    <source>
        <dbReference type="ARBA" id="ARBA00022801"/>
    </source>
</evidence>
<evidence type="ECO:0000256" key="9">
    <source>
        <dbReference type="PROSITE-ProRule" id="PRU00555"/>
    </source>
</evidence>
<reference evidence="12 13" key="1">
    <citation type="journal article" date="2016" name="Genome Biol. Evol.">
        <title>Divergent and convergent evolution of fungal pathogenicity.</title>
        <authorList>
            <person name="Shang Y."/>
            <person name="Xiao G."/>
            <person name="Zheng P."/>
            <person name="Cen K."/>
            <person name="Zhan S."/>
            <person name="Wang C."/>
        </authorList>
    </citation>
    <scope>NUCLEOTIDE SEQUENCE [LARGE SCALE GENOMIC DNA]</scope>
    <source>
        <strain evidence="12 13">ARSEF 7405</strain>
    </source>
</reference>
<evidence type="ECO:0000256" key="7">
    <source>
        <dbReference type="ARBA" id="ARBA00023180"/>
    </source>
</evidence>
<dbReference type="GO" id="GO:0004622">
    <property type="term" value="F:phosphatidylcholine lysophospholipase activity"/>
    <property type="evidence" value="ECO:0007669"/>
    <property type="project" value="UniProtKB-EC"/>
</dbReference>
<keyword evidence="6 9" id="KW-0443">Lipid metabolism</keyword>
<dbReference type="VEuPathDB" id="FungiDB:AAP_04144"/>
<dbReference type="SUPFAM" id="SSF52151">
    <property type="entry name" value="FabD/lysophospholipase-like"/>
    <property type="match status" value="1"/>
</dbReference>